<dbReference type="InterPro" id="IPR042171">
    <property type="entry name" value="Acyl-CoA_hotdog"/>
</dbReference>
<dbReference type="PANTHER" id="PTHR11066">
    <property type="entry name" value="ACYL-COA THIOESTERASE"/>
    <property type="match status" value="1"/>
</dbReference>
<evidence type="ECO:0000259" key="3">
    <source>
        <dbReference type="Pfam" id="PF13622"/>
    </source>
</evidence>
<dbReference type="EMBL" id="JAYKYQ010000003">
    <property type="protein sequence ID" value="MEB3510199.1"/>
    <property type="molecule type" value="Genomic_DNA"/>
</dbReference>
<dbReference type="SUPFAM" id="SSF54637">
    <property type="entry name" value="Thioesterase/thiol ester dehydrase-isomerase"/>
    <property type="match status" value="2"/>
</dbReference>
<protein>
    <submittedName>
        <fullName evidence="5">Acyl-CoA thioesterase domain-containing protein</fullName>
    </submittedName>
</protein>
<dbReference type="Gene3D" id="2.40.160.210">
    <property type="entry name" value="Acyl-CoA thioesterase, double hotdog domain"/>
    <property type="match status" value="1"/>
</dbReference>
<keyword evidence="2" id="KW-0378">Hydrolase</keyword>
<dbReference type="InterPro" id="IPR029069">
    <property type="entry name" value="HotDog_dom_sf"/>
</dbReference>
<comment type="caution">
    <text evidence="5">The sequence shown here is derived from an EMBL/GenBank/DDBJ whole genome shotgun (WGS) entry which is preliminary data.</text>
</comment>
<gene>
    <name evidence="5" type="ORF">U3653_09235</name>
</gene>
<evidence type="ECO:0000259" key="4">
    <source>
        <dbReference type="Pfam" id="PF20789"/>
    </source>
</evidence>
<dbReference type="Pfam" id="PF13622">
    <property type="entry name" value="4HBT_3"/>
    <property type="match status" value="1"/>
</dbReference>
<dbReference type="RefSeq" id="WP_195079194.1">
    <property type="nucleotide sequence ID" value="NZ_JAYESH010000003.1"/>
</dbReference>
<dbReference type="InterPro" id="IPR049450">
    <property type="entry name" value="ACOT8-like_C"/>
</dbReference>
<dbReference type="Pfam" id="PF20789">
    <property type="entry name" value="4HBT_3C"/>
    <property type="match status" value="1"/>
</dbReference>
<feature type="domain" description="Acyl-CoA thioesterase-like C-terminal" evidence="4">
    <location>
        <begin position="146"/>
        <end position="264"/>
    </location>
</feature>
<name>A0ABU6ARX0_9NOCA</name>
<dbReference type="PANTHER" id="PTHR11066:SF34">
    <property type="entry name" value="ACYL-COENZYME A THIOESTERASE 8"/>
    <property type="match status" value="1"/>
</dbReference>
<evidence type="ECO:0000256" key="1">
    <source>
        <dbReference type="ARBA" id="ARBA00006538"/>
    </source>
</evidence>
<dbReference type="InterPro" id="IPR003703">
    <property type="entry name" value="Acyl_CoA_thio"/>
</dbReference>
<dbReference type="CDD" id="cd03445">
    <property type="entry name" value="Thioesterase_II_repeat2"/>
    <property type="match status" value="1"/>
</dbReference>
<dbReference type="Proteomes" id="UP001348098">
    <property type="component" value="Unassembled WGS sequence"/>
</dbReference>
<reference evidence="5 6" key="1">
    <citation type="submission" date="2023-12" db="EMBL/GenBank/DDBJ databases">
        <title>novel species in genus Nocarida.</title>
        <authorList>
            <person name="Li Z."/>
        </authorList>
    </citation>
    <scope>NUCLEOTIDE SEQUENCE [LARGE SCALE GENOMIC DNA]</scope>
    <source>
        <strain evidence="5 6">CDC186</strain>
    </source>
</reference>
<comment type="similarity">
    <text evidence="1">Belongs to the C/M/P thioester hydrolase family.</text>
</comment>
<sequence length="269" mass="29443">MTELWSDLVSCLDLSATPSGDDACFEGRNLRLPYRRVFGGQLLGQFVRAAAAGVPDKSIKSLHTVFAREGRIDEPIRYRVHRHHVGRSFATLSLIAEQSGGVVATASVSLHAEEPGPHRQSVAAPPALLSAEHKVHWDLLPWETRASVDLDDLGTAAPEFEFWMRTPEVDPALAPALAAYATDLTLIGTALLPLDGYAQSGNGTAFVSAVTSHTLWFHRRFRTDEWLLLRQHSPLLAQARAYGRGDILTEDGTLVASYAQEAMVRIPQD</sequence>
<dbReference type="InterPro" id="IPR049449">
    <property type="entry name" value="TesB_ACOT8-like_N"/>
</dbReference>
<evidence type="ECO:0000313" key="6">
    <source>
        <dbReference type="Proteomes" id="UP001348098"/>
    </source>
</evidence>
<dbReference type="CDD" id="cd03444">
    <property type="entry name" value="Thioesterase_II_repeat1"/>
    <property type="match status" value="1"/>
</dbReference>
<feature type="domain" description="Acyl-CoA thioesterase-like N-terminal HotDog" evidence="3">
    <location>
        <begin position="36"/>
        <end position="110"/>
    </location>
</feature>
<evidence type="ECO:0000256" key="2">
    <source>
        <dbReference type="ARBA" id="ARBA00022801"/>
    </source>
</evidence>
<organism evidence="5 6">
    <name type="scientific">Nocardia implantans</name>
    <dbReference type="NCBI Taxonomy" id="3108168"/>
    <lineage>
        <taxon>Bacteria</taxon>
        <taxon>Bacillati</taxon>
        <taxon>Actinomycetota</taxon>
        <taxon>Actinomycetes</taxon>
        <taxon>Mycobacteriales</taxon>
        <taxon>Nocardiaceae</taxon>
        <taxon>Nocardia</taxon>
    </lineage>
</organism>
<evidence type="ECO:0000313" key="5">
    <source>
        <dbReference type="EMBL" id="MEB3510199.1"/>
    </source>
</evidence>
<proteinExistence type="inferred from homology"/>
<accession>A0ABU6ARX0</accession>
<keyword evidence="6" id="KW-1185">Reference proteome</keyword>